<proteinExistence type="predicted"/>
<organism evidence="2 3">
    <name type="scientific">Pseudonocardia aurantiaca</name>
    <dbReference type="NCBI Taxonomy" id="75290"/>
    <lineage>
        <taxon>Bacteria</taxon>
        <taxon>Bacillati</taxon>
        <taxon>Actinomycetota</taxon>
        <taxon>Actinomycetes</taxon>
        <taxon>Pseudonocardiales</taxon>
        <taxon>Pseudonocardiaceae</taxon>
        <taxon>Pseudonocardia</taxon>
    </lineage>
</organism>
<feature type="region of interest" description="Disordered" evidence="1">
    <location>
        <begin position="1"/>
        <end position="104"/>
    </location>
</feature>
<feature type="compositionally biased region" description="Low complexity" evidence="1">
    <location>
        <begin position="45"/>
        <end position="62"/>
    </location>
</feature>
<feature type="compositionally biased region" description="Gly residues" evidence="1">
    <location>
        <begin position="1"/>
        <end position="11"/>
    </location>
</feature>
<dbReference type="EMBL" id="JBHUCP010000028">
    <property type="protein sequence ID" value="MFD1534127.1"/>
    <property type="molecule type" value="Genomic_DNA"/>
</dbReference>
<evidence type="ECO:0000256" key="1">
    <source>
        <dbReference type="SAM" id="MobiDB-lite"/>
    </source>
</evidence>
<reference evidence="3" key="1">
    <citation type="journal article" date="2019" name="Int. J. Syst. Evol. Microbiol.">
        <title>The Global Catalogue of Microorganisms (GCM) 10K type strain sequencing project: providing services to taxonomists for standard genome sequencing and annotation.</title>
        <authorList>
            <consortium name="The Broad Institute Genomics Platform"/>
            <consortium name="The Broad Institute Genome Sequencing Center for Infectious Disease"/>
            <person name="Wu L."/>
            <person name="Ma J."/>
        </authorList>
    </citation>
    <scope>NUCLEOTIDE SEQUENCE [LARGE SCALE GENOMIC DNA]</scope>
    <source>
        <strain evidence="3">JCM 12165</strain>
    </source>
</reference>
<comment type="caution">
    <text evidence="2">The sequence shown here is derived from an EMBL/GenBank/DDBJ whole genome shotgun (WGS) entry which is preliminary data.</text>
</comment>
<protein>
    <recommendedName>
        <fullName evidence="4">DUF222 domain-containing protein</fullName>
    </recommendedName>
</protein>
<dbReference type="RefSeq" id="WP_379660015.1">
    <property type="nucleotide sequence ID" value="NZ_JBHUCP010000028.1"/>
</dbReference>
<keyword evidence="3" id="KW-1185">Reference proteome</keyword>
<evidence type="ECO:0008006" key="4">
    <source>
        <dbReference type="Google" id="ProtNLM"/>
    </source>
</evidence>
<sequence>MRAPCGTGGCTPGARPRCGCPPPPGSPRSRPGFAATGPGRRCGPRARTTPSPRRTSSTPGTLRSRRSWPRGSPTARTLPVWSRPPSPASPTPATRPTRLAAGPELAVAGLPDAAAPGAAAPAAAGNSWAAACLARADGRLRGDEDALAAAVGGWERIGARLERARTLMFLPTRAAEGRAEPAALGVHVAAP</sequence>
<gene>
    <name evidence="2" type="ORF">ACFSCY_32390</name>
</gene>
<dbReference type="Proteomes" id="UP001597145">
    <property type="component" value="Unassembled WGS sequence"/>
</dbReference>
<accession>A0ABW4FYJ8</accession>
<evidence type="ECO:0000313" key="2">
    <source>
        <dbReference type="EMBL" id="MFD1534127.1"/>
    </source>
</evidence>
<evidence type="ECO:0000313" key="3">
    <source>
        <dbReference type="Proteomes" id="UP001597145"/>
    </source>
</evidence>
<name>A0ABW4FYJ8_9PSEU</name>